<reference evidence="6" key="1">
    <citation type="submission" date="2021-04" db="EMBL/GenBank/DDBJ databases">
        <title>Isolation and polyphasic classification of algal microorganism.</title>
        <authorList>
            <person name="Wang S."/>
        </authorList>
    </citation>
    <scope>NUCLEOTIDE SEQUENCE</scope>
    <source>
        <strain evidence="6">720a</strain>
    </source>
</reference>
<evidence type="ECO:0000256" key="3">
    <source>
        <dbReference type="ARBA" id="ARBA00023143"/>
    </source>
</evidence>
<keyword evidence="2" id="KW-0547">Nucleotide-binding</keyword>
<dbReference type="Gene3D" id="2.30.110.10">
    <property type="entry name" value="Electron Transport, Fmn-binding Protein, Chain A"/>
    <property type="match status" value="1"/>
</dbReference>
<proteinExistence type="predicted"/>
<evidence type="ECO:0000313" key="6">
    <source>
        <dbReference type="EMBL" id="MBR7795537.1"/>
    </source>
</evidence>
<evidence type="ECO:0000259" key="4">
    <source>
        <dbReference type="Pfam" id="PF07238"/>
    </source>
</evidence>
<keyword evidence="6" id="KW-0969">Cilium</keyword>
<sequence>MKIGTVLNIEIAIAGNTEKEKYRCKVIEKNENYLFIDYPVHMKTQKSTLFVKGTLLSVTYSDEEDIIYHFNSEIIARVKLNVPAMAIALPDENMKRIQRRTFVRVNTAIDVAVHMIDSNSQPFTTITSDLSAGGISIIIPKHIKIVGCQAEVWLTLPFSNGTYYYVRSIVEFISFQQEKKHGIKIAALKFLTLSTSEQQNIIRYCFEKQREARKKEMSLE</sequence>
<dbReference type="InterPro" id="IPR009875">
    <property type="entry name" value="PilZ_domain"/>
</dbReference>
<evidence type="ECO:0000256" key="2">
    <source>
        <dbReference type="ARBA" id="ARBA00022741"/>
    </source>
</evidence>
<keyword evidence="3" id="KW-0975">Bacterial flagellum</keyword>
<dbReference type="GO" id="GO:0035438">
    <property type="term" value="F:cyclic-di-GMP binding"/>
    <property type="evidence" value="ECO:0007669"/>
    <property type="project" value="InterPro"/>
</dbReference>
<dbReference type="RefSeq" id="WP_026681032.1">
    <property type="nucleotide sequence ID" value="NZ_BAAACY010000122.1"/>
</dbReference>
<dbReference type="Pfam" id="PF07238">
    <property type="entry name" value="PilZ"/>
    <property type="match status" value="1"/>
</dbReference>
<keyword evidence="1" id="KW-0973">c-di-GMP</keyword>
<dbReference type="Gene3D" id="2.40.10.220">
    <property type="entry name" value="predicted glycosyltransferase like domains"/>
    <property type="match status" value="1"/>
</dbReference>
<dbReference type="SUPFAM" id="SSF141371">
    <property type="entry name" value="PilZ domain-like"/>
    <property type="match status" value="1"/>
</dbReference>
<dbReference type="EMBL" id="JAGSOT010000012">
    <property type="protein sequence ID" value="MBR7795537.1"/>
    <property type="molecule type" value="Genomic_DNA"/>
</dbReference>
<feature type="domain" description="Type III secretion system flagellar brake protein YcgR PilZN" evidence="5">
    <location>
        <begin position="8"/>
        <end position="90"/>
    </location>
</feature>
<feature type="domain" description="PilZ" evidence="4">
    <location>
        <begin position="98"/>
        <end position="207"/>
    </location>
</feature>
<evidence type="ECO:0000259" key="5">
    <source>
        <dbReference type="Pfam" id="PF12945"/>
    </source>
</evidence>
<keyword evidence="6" id="KW-0966">Cell projection</keyword>
<organism evidence="6 7">
    <name type="scientific">Virgibacillus salarius</name>
    <dbReference type="NCBI Taxonomy" id="447199"/>
    <lineage>
        <taxon>Bacteria</taxon>
        <taxon>Bacillati</taxon>
        <taxon>Bacillota</taxon>
        <taxon>Bacilli</taxon>
        <taxon>Bacillales</taxon>
        <taxon>Bacillaceae</taxon>
        <taxon>Virgibacillus</taxon>
    </lineage>
</organism>
<dbReference type="InterPro" id="IPR012349">
    <property type="entry name" value="Split_barrel_FMN-bd"/>
</dbReference>
<keyword evidence="6" id="KW-0282">Flagellum</keyword>
<accession>A0A941DUE2</accession>
<keyword evidence="7" id="KW-1185">Reference proteome</keyword>
<evidence type="ECO:0000313" key="7">
    <source>
        <dbReference type="Proteomes" id="UP000675284"/>
    </source>
</evidence>
<dbReference type="Pfam" id="PF12945">
    <property type="entry name" value="PilZNR"/>
    <property type="match status" value="1"/>
</dbReference>
<protein>
    <submittedName>
        <fullName evidence="6">Flagellar brake domain-containing protein</fullName>
    </submittedName>
</protein>
<dbReference type="InterPro" id="IPR009926">
    <property type="entry name" value="T3SS_YcgR_PilZN"/>
</dbReference>
<evidence type="ECO:0000256" key="1">
    <source>
        <dbReference type="ARBA" id="ARBA00022636"/>
    </source>
</evidence>
<name>A0A941DUE2_9BACI</name>
<dbReference type="Proteomes" id="UP000675284">
    <property type="component" value="Unassembled WGS sequence"/>
</dbReference>
<dbReference type="AlphaFoldDB" id="A0A941DUE2"/>
<comment type="caution">
    <text evidence="6">The sequence shown here is derived from an EMBL/GenBank/DDBJ whole genome shotgun (WGS) entry which is preliminary data.</text>
</comment>
<gene>
    <name evidence="6" type="ORF">KCX74_05715</name>
</gene>